<evidence type="ECO:0000256" key="1">
    <source>
        <dbReference type="SAM" id="MobiDB-lite"/>
    </source>
</evidence>
<feature type="region of interest" description="Disordered" evidence="1">
    <location>
        <begin position="101"/>
        <end position="124"/>
    </location>
</feature>
<keyword evidence="3" id="KW-1185">Reference proteome</keyword>
<accession>A0ABP5XCN9</accession>
<gene>
    <name evidence="2" type="ORF">GCM10010191_78500</name>
</gene>
<feature type="region of interest" description="Disordered" evidence="1">
    <location>
        <begin position="1"/>
        <end position="47"/>
    </location>
</feature>
<proteinExistence type="predicted"/>
<feature type="compositionally biased region" description="Basic and acidic residues" evidence="1">
    <location>
        <begin position="11"/>
        <end position="35"/>
    </location>
</feature>
<dbReference type="EMBL" id="BAAARW010000037">
    <property type="protein sequence ID" value="GAA2449247.1"/>
    <property type="molecule type" value="Genomic_DNA"/>
</dbReference>
<evidence type="ECO:0000313" key="2">
    <source>
        <dbReference type="EMBL" id="GAA2449247.1"/>
    </source>
</evidence>
<name>A0ABP5XCN9_9ACTN</name>
<feature type="compositionally biased region" description="Acidic residues" evidence="1">
    <location>
        <begin position="1"/>
        <end position="10"/>
    </location>
</feature>
<protein>
    <submittedName>
        <fullName evidence="2">Uncharacterized protein</fullName>
    </submittedName>
</protein>
<comment type="caution">
    <text evidence="2">The sequence shown here is derived from an EMBL/GenBank/DDBJ whole genome shotgun (WGS) entry which is preliminary data.</text>
</comment>
<reference evidence="3" key="1">
    <citation type="journal article" date="2019" name="Int. J. Syst. Evol. Microbiol.">
        <title>The Global Catalogue of Microorganisms (GCM) 10K type strain sequencing project: providing services to taxonomists for standard genome sequencing and annotation.</title>
        <authorList>
            <consortium name="The Broad Institute Genomics Platform"/>
            <consortium name="The Broad Institute Genome Sequencing Center for Infectious Disease"/>
            <person name="Wu L."/>
            <person name="Ma J."/>
        </authorList>
    </citation>
    <scope>NUCLEOTIDE SEQUENCE [LARGE SCALE GENOMIC DNA]</scope>
    <source>
        <strain evidence="3">JCM 3325</strain>
    </source>
</reference>
<evidence type="ECO:0000313" key="3">
    <source>
        <dbReference type="Proteomes" id="UP001501231"/>
    </source>
</evidence>
<sequence length="124" mass="13975">MRLRGEEDDQRGDQRGKAVADIGEGHRSHADHQVPEHAAAQARRLRQEDGAEYVEVLADGEQRPRQRERENADPIHEVLDRLPQLPCSHEKVLLRSHHCRTSRAPRMVRTSGPGSGAHEANAFL</sequence>
<organism evidence="2 3">
    <name type="scientific">Actinomadura vinacea</name>
    <dbReference type="NCBI Taxonomy" id="115336"/>
    <lineage>
        <taxon>Bacteria</taxon>
        <taxon>Bacillati</taxon>
        <taxon>Actinomycetota</taxon>
        <taxon>Actinomycetes</taxon>
        <taxon>Streptosporangiales</taxon>
        <taxon>Thermomonosporaceae</taxon>
        <taxon>Actinomadura</taxon>
    </lineage>
</organism>
<dbReference type="Proteomes" id="UP001501231">
    <property type="component" value="Unassembled WGS sequence"/>
</dbReference>